<protein>
    <submittedName>
        <fullName evidence="1">Uncharacterized protein</fullName>
    </submittedName>
</protein>
<sequence>MLAAYFVVAQSSGNIIRVTRRDVRPDDSATITHVHASSNQLKCYQRLFDRGQDLISIDSLRQGTWTTMCGNEPSQAFAKRIVKG</sequence>
<name>F6ABG9_PSEF1</name>
<reference evidence="1 2" key="1">
    <citation type="submission" date="2011-04" db="EMBL/GenBank/DDBJ databases">
        <title>Complete sequence of Pseudomonas fulva 12-X.</title>
        <authorList>
            <consortium name="US DOE Joint Genome Institute"/>
            <person name="Lucas S."/>
            <person name="Han J."/>
            <person name="Lapidus A."/>
            <person name="Cheng J.-F."/>
            <person name="Goodwin L."/>
            <person name="Pitluck S."/>
            <person name="Peters L."/>
            <person name="Mikhailova N."/>
            <person name="Pagani I."/>
            <person name="Davenport K."/>
            <person name="Han C."/>
            <person name="Tapia R."/>
            <person name="Land M."/>
            <person name="Hauser L."/>
            <person name="Kyrpides N."/>
            <person name="Ivanova N."/>
            <person name="Pagani I."/>
            <person name="Lcollab F.I."/>
            <person name="Woyke T."/>
        </authorList>
    </citation>
    <scope>NUCLEOTIDE SEQUENCE [LARGE SCALE GENOMIC DNA]</scope>
    <source>
        <strain evidence="2">12-X</strain>
    </source>
</reference>
<dbReference type="EMBL" id="CP002727">
    <property type="protein sequence ID" value="AEF22161.1"/>
    <property type="molecule type" value="Genomic_DNA"/>
</dbReference>
<dbReference type="AlphaFoldDB" id="F6ABG9"/>
<keyword evidence="2" id="KW-1185">Reference proteome</keyword>
<proteinExistence type="predicted"/>
<evidence type="ECO:0000313" key="1">
    <source>
        <dbReference type="EMBL" id="AEF22161.1"/>
    </source>
</evidence>
<gene>
    <name evidence="1" type="ordered locus">Psefu_2193</name>
</gene>
<dbReference type="STRING" id="743720.Psefu_2193"/>
<evidence type="ECO:0000313" key="2">
    <source>
        <dbReference type="Proteomes" id="UP000000686"/>
    </source>
</evidence>
<dbReference type="KEGG" id="pfv:Psefu_2193"/>
<accession>F6ABG9</accession>
<dbReference type="RefSeq" id="WP_013791291.1">
    <property type="nucleotide sequence ID" value="NC_015556.1"/>
</dbReference>
<dbReference type="Proteomes" id="UP000000686">
    <property type="component" value="Chromosome"/>
</dbReference>
<dbReference type="HOGENOM" id="CLU_2524984_0_0_6"/>
<dbReference type="OrthoDB" id="6900970at2"/>
<organism evidence="1 2">
    <name type="scientific">Pseudomonas fulva (strain 12-X)</name>
    <dbReference type="NCBI Taxonomy" id="743720"/>
    <lineage>
        <taxon>Bacteria</taxon>
        <taxon>Pseudomonadati</taxon>
        <taxon>Pseudomonadota</taxon>
        <taxon>Gammaproteobacteria</taxon>
        <taxon>Pseudomonadales</taxon>
        <taxon>Pseudomonadaceae</taxon>
        <taxon>Pseudomonas</taxon>
    </lineage>
</organism>